<sequence>MNVTELEKYFDPYEWEKYYFGDISREESEQILKNCPIGTFLIRISSTKNGYSLSVKELLNGPKQVKHYLLEVVEMDKTPRILMNGRIYTEMSLLIDYYKNNKLEHVCLKAPAPKTALKKVIGLHKFEAEKPNDLSFERDETLDIIRIPEEGWWVARNSLGMLGLIPSNYVREIDKSENSSGNSPSRISANSWVKFDPGDVVVPAVVKVVLNRIPGAYDENGLRLKKGELIAVREVSATGVCFGTIFKGGTFTHTGTFPITYVKWTNIPIPEGFQVIGTLETPENKPIKLP</sequence>
<evidence type="ECO:0000313" key="1">
    <source>
        <dbReference type="Proteomes" id="UP000887576"/>
    </source>
</evidence>
<organism evidence="1 2">
    <name type="scientific">Panagrolaimus sp. JU765</name>
    <dbReference type="NCBI Taxonomy" id="591449"/>
    <lineage>
        <taxon>Eukaryota</taxon>
        <taxon>Metazoa</taxon>
        <taxon>Ecdysozoa</taxon>
        <taxon>Nematoda</taxon>
        <taxon>Chromadorea</taxon>
        <taxon>Rhabditida</taxon>
        <taxon>Tylenchina</taxon>
        <taxon>Panagrolaimomorpha</taxon>
        <taxon>Panagrolaimoidea</taxon>
        <taxon>Panagrolaimidae</taxon>
        <taxon>Panagrolaimus</taxon>
    </lineage>
</organism>
<proteinExistence type="predicted"/>
<accession>A0AC34QH76</accession>
<name>A0AC34QH76_9BILA</name>
<protein>
    <submittedName>
        <fullName evidence="2">Adapter molecule Crk</fullName>
    </submittedName>
</protein>
<evidence type="ECO:0000313" key="2">
    <source>
        <dbReference type="WBParaSite" id="JU765_v2.g16272.t1"/>
    </source>
</evidence>
<dbReference type="Proteomes" id="UP000887576">
    <property type="component" value="Unplaced"/>
</dbReference>
<dbReference type="WBParaSite" id="JU765_v2.g16272.t1">
    <property type="protein sequence ID" value="JU765_v2.g16272.t1"/>
    <property type="gene ID" value="JU765_v2.g16272"/>
</dbReference>
<reference evidence="2" key="1">
    <citation type="submission" date="2022-11" db="UniProtKB">
        <authorList>
            <consortium name="WormBaseParasite"/>
        </authorList>
    </citation>
    <scope>IDENTIFICATION</scope>
</reference>